<protein>
    <submittedName>
        <fullName evidence="1">Uncharacterized protein</fullName>
    </submittedName>
</protein>
<sequence>MLYCLNPPSSILSNTNKIYINCMIQVGKRTYTLRDCRMGSQTSINIPLEGMSIHFVICDVTIPMTYIDNAEIVRFAVTNQPFFMSPLYSRLRVTTSCIDKHASVIKYVQNHDLTNLIYEENYDLEPNFINRVFMLYFIVDPSELYILLLQPSFSFCGEIMTINHLVVFKHSHTRITHGFLMSRDEPPSCTTCGVALSIKHILTECFAYLDARNRNHLSSDLYDTIGPVLPSPDLFVFLQETGLDKLI</sequence>
<accession>A0A6G0TGM0</accession>
<name>A0A6G0TGM0_APHGL</name>
<keyword evidence="2" id="KW-1185">Reference proteome</keyword>
<reference evidence="1 2" key="1">
    <citation type="submission" date="2019-08" db="EMBL/GenBank/DDBJ databases">
        <title>The genome of the soybean aphid Biotype 1, its phylome, world population structure and adaptation to the North American continent.</title>
        <authorList>
            <person name="Giordano R."/>
            <person name="Donthu R.K."/>
            <person name="Hernandez A.G."/>
            <person name="Wright C.L."/>
            <person name="Zimin A.V."/>
        </authorList>
    </citation>
    <scope>NUCLEOTIDE SEQUENCE [LARGE SCALE GENOMIC DNA]</scope>
    <source>
        <tissue evidence="1">Whole aphids</tissue>
    </source>
</reference>
<proteinExistence type="predicted"/>
<dbReference type="AlphaFoldDB" id="A0A6G0TGM0"/>
<gene>
    <name evidence="1" type="ORF">AGLY_010743</name>
</gene>
<dbReference type="EMBL" id="VYZN01000041">
    <property type="protein sequence ID" value="KAE9531537.1"/>
    <property type="molecule type" value="Genomic_DNA"/>
</dbReference>
<comment type="caution">
    <text evidence="1">The sequence shown here is derived from an EMBL/GenBank/DDBJ whole genome shotgun (WGS) entry which is preliminary data.</text>
</comment>
<evidence type="ECO:0000313" key="1">
    <source>
        <dbReference type="EMBL" id="KAE9531537.1"/>
    </source>
</evidence>
<dbReference type="Proteomes" id="UP000475862">
    <property type="component" value="Unassembled WGS sequence"/>
</dbReference>
<dbReference type="OrthoDB" id="10454451at2759"/>
<organism evidence="1 2">
    <name type="scientific">Aphis glycines</name>
    <name type="common">Soybean aphid</name>
    <dbReference type="NCBI Taxonomy" id="307491"/>
    <lineage>
        <taxon>Eukaryota</taxon>
        <taxon>Metazoa</taxon>
        <taxon>Ecdysozoa</taxon>
        <taxon>Arthropoda</taxon>
        <taxon>Hexapoda</taxon>
        <taxon>Insecta</taxon>
        <taxon>Pterygota</taxon>
        <taxon>Neoptera</taxon>
        <taxon>Paraneoptera</taxon>
        <taxon>Hemiptera</taxon>
        <taxon>Sternorrhyncha</taxon>
        <taxon>Aphidomorpha</taxon>
        <taxon>Aphidoidea</taxon>
        <taxon>Aphididae</taxon>
        <taxon>Aphidini</taxon>
        <taxon>Aphis</taxon>
        <taxon>Aphis</taxon>
    </lineage>
</organism>
<evidence type="ECO:0000313" key="2">
    <source>
        <dbReference type="Proteomes" id="UP000475862"/>
    </source>
</evidence>